<accession>A0ABY6SZX4</accession>
<dbReference type="InterPro" id="IPR036638">
    <property type="entry name" value="HLH_DNA-bd_sf"/>
</dbReference>
<dbReference type="SUPFAM" id="SSF140500">
    <property type="entry name" value="BAS1536-like"/>
    <property type="match status" value="1"/>
</dbReference>
<dbReference type="Gene3D" id="4.10.280.10">
    <property type="entry name" value="Helix-loop-helix DNA-binding domain"/>
    <property type="match status" value="1"/>
</dbReference>
<gene>
    <name evidence="1" type="ORF">NCTC10913_04598</name>
</gene>
<name>A0ABY6SZX4_9CLOT</name>
<keyword evidence="2" id="KW-1185">Reference proteome</keyword>
<dbReference type="RefSeq" id="WP_125150019.1">
    <property type="nucleotide sequence ID" value="NZ_UYIN01000022.1"/>
</dbReference>
<comment type="caution">
    <text evidence="1">The sequence shown here is derived from an EMBL/GenBank/DDBJ whole genome shotgun (WGS) entry which is preliminary data.</text>
</comment>
<dbReference type="EMBL" id="UYIN01000022">
    <property type="protein sequence ID" value="VDG74218.1"/>
    <property type="molecule type" value="Genomic_DNA"/>
</dbReference>
<dbReference type="InterPro" id="IPR037208">
    <property type="entry name" value="Spo0E-like_sf"/>
</dbReference>
<organism evidence="1 2">
    <name type="scientific">Clostridium carnis</name>
    <dbReference type="NCBI Taxonomy" id="1530"/>
    <lineage>
        <taxon>Bacteria</taxon>
        <taxon>Bacillati</taxon>
        <taxon>Bacillota</taxon>
        <taxon>Clostridia</taxon>
        <taxon>Eubacteriales</taxon>
        <taxon>Clostridiaceae</taxon>
        <taxon>Clostridium</taxon>
    </lineage>
</organism>
<dbReference type="Proteomes" id="UP000277570">
    <property type="component" value="Unassembled WGS sequence"/>
</dbReference>
<evidence type="ECO:0000313" key="2">
    <source>
        <dbReference type="Proteomes" id="UP000277570"/>
    </source>
</evidence>
<dbReference type="Pfam" id="PF09388">
    <property type="entry name" value="SpoOE-like"/>
    <property type="match status" value="1"/>
</dbReference>
<dbReference type="InterPro" id="IPR018540">
    <property type="entry name" value="Spo0E-like"/>
</dbReference>
<sequence length="44" mass="5274">MEEELRDKLNEYVLMYGTNDKRTLEVSQQLDTYMVKGQKQYGNN</sequence>
<reference evidence="1 2" key="1">
    <citation type="submission" date="2018-11" db="EMBL/GenBank/DDBJ databases">
        <authorList>
            <consortium name="Pathogen Informatics"/>
        </authorList>
    </citation>
    <scope>NUCLEOTIDE SEQUENCE [LARGE SCALE GENOMIC DNA]</scope>
    <source>
        <strain evidence="1 2">NCTC10913</strain>
    </source>
</reference>
<evidence type="ECO:0000313" key="1">
    <source>
        <dbReference type="EMBL" id="VDG74218.1"/>
    </source>
</evidence>
<protein>
    <submittedName>
        <fullName evidence="1">Spo0E like sporulation regulatory protein</fullName>
    </submittedName>
</protein>
<proteinExistence type="predicted"/>